<dbReference type="EMBL" id="JACIJK010000008">
    <property type="protein sequence ID" value="MBB5716004.1"/>
    <property type="molecule type" value="Genomic_DNA"/>
</dbReference>
<sequence length="157" mass="16579">MIPILLAMAAVAAPQSDRLPPAKPLPMAVDGEEGAVMRSVSALLRAIERGDGPALLATVNADGAATVVADGRSPKTMRWVDLASGLKADNSRAEERLGTPAIEFDGDVAMVWAPYTFLVNGAVHHCGYDHFDLVRQAGSWKVLNVTWSQRTTGCAAP</sequence>
<dbReference type="SUPFAM" id="SSF54427">
    <property type="entry name" value="NTF2-like"/>
    <property type="match status" value="1"/>
</dbReference>
<proteinExistence type="predicted"/>
<evidence type="ECO:0008006" key="3">
    <source>
        <dbReference type="Google" id="ProtNLM"/>
    </source>
</evidence>
<evidence type="ECO:0000313" key="2">
    <source>
        <dbReference type="Proteomes" id="UP000546200"/>
    </source>
</evidence>
<organism evidence="1 2">
    <name type="scientific">Sphingomonas aerophila</name>
    <dbReference type="NCBI Taxonomy" id="1344948"/>
    <lineage>
        <taxon>Bacteria</taxon>
        <taxon>Pseudomonadati</taxon>
        <taxon>Pseudomonadota</taxon>
        <taxon>Alphaproteobacteria</taxon>
        <taxon>Sphingomonadales</taxon>
        <taxon>Sphingomonadaceae</taxon>
        <taxon>Sphingomonas</taxon>
    </lineage>
</organism>
<dbReference type="Proteomes" id="UP000546200">
    <property type="component" value="Unassembled WGS sequence"/>
</dbReference>
<evidence type="ECO:0000313" key="1">
    <source>
        <dbReference type="EMBL" id="MBB5716004.1"/>
    </source>
</evidence>
<dbReference type="Gene3D" id="3.10.450.50">
    <property type="match status" value="1"/>
</dbReference>
<dbReference type="AlphaFoldDB" id="A0A7W9BEZ9"/>
<dbReference type="InterPro" id="IPR032710">
    <property type="entry name" value="NTF2-like_dom_sf"/>
</dbReference>
<keyword evidence="2" id="KW-1185">Reference proteome</keyword>
<accession>A0A7W9BEZ9</accession>
<comment type="caution">
    <text evidence="1">The sequence shown here is derived from an EMBL/GenBank/DDBJ whole genome shotgun (WGS) entry which is preliminary data.</text>
</comment>
<protein>
    <recommendedName>
        <fullName evidence="3">DUF4440 domain-containing protein</fullName>
    </recommendedName>
</protein>
<name>A0A7W9BEZ9_9SPHN</name>
<gene>
    <name evidence="1" type="ORF">FHS94_002861</name>
</gene>
<dbReference type="RefSeq" id="WP_184058845.1">
    <property type="nucleotide sequence ID" value="NZ_JACIJK010000008.1"/>
</dbReference>
<reference evidence="1 2" key="1">
    <citation type="submission" date="2020-08" db="EMBL/GenBank/DDBJ databases">
        <title>Genomic Encyclopedia of Type Strains, Phase IV (KMG-IV): sequencing the most valuable type-strain genomes for metagenomic binning, comparative biology and taxonomic classification.</title>
        <authorList>
            <person name="Goeker M."/>
        </authorList>
    </citation>
    <scope>NUCLEOTIDE SEQUENCE [LARGE SCALE GENOMIC DNA]</scope>
    <source>
        <strain evidence="1 2">DSM 100044</strain>
    </source>
</reference>